<dbReference type="VEuPathDB" id="FungiDB:LEMA_P122030.1"/>
<dbReference type="HOGENOM" id="CLU_2671511_0_0_1"/>
<dbReference type="AlphaFoldDB" id="E4ZSQ9"/>
<evidence type="ECO:0000313" key="3">
    <source>
        <dbReference type="Proteomes" id="UP000002668"/>
    </source>
</evidence>
<organism evidence="3">
    <name type="scientific">Leptosphaeria maculans (strain JN3 / isolate v23.1.3 / race Av1-4-5-6-7-8)</name>
    <name type="common">Blackleg fungus</name>
    <name type="synonym">Phoma lingam</name>
    <dbReference type="NCBI Taxonomy" id="985895"/>
    <lineage>
        <taxon>Eukaryota</taxon>
        <taxon>Fungi</taxon>
        <taxon>Dikarya</taxon>
        <taxon>Ascomycota</taxon>
        <taxon>Pezizomycotina</taxon>
        <taxon>Dothideomycetes</taxon>
        <taxon>Pleosporomycetidae</taxon>
        <taxon>Pleosporales</taxon>
        <taxon>Pleosporineae</taxon>
        <taxon>Leptosphaeriaceae</taxon>
        <taxon>Plenodomus</taxon>
        <taxon>Plenodomus lingam/Leptosphaeria maculans species complex</taxon>
    </lineage>
</organism>
<feature type="region of interest" description="Disordered" evidence="1">
    <location>
        <begin position="1"/>
        <end position="20"/>
    </location>
</feature>
<name>E4ZSQ9_LEPMJ</name>
<sequence length="75" mass="7969">MPLTPLSPYTLPSSPSALPLPSSPTQKFFLLFLAPEDQATGESWCGDVRAALPVLRRVLGGSGGEGDGDRDVLWE</sequence>
<dbReference type="Gene3D" id="3.40.30.10">
    <property type="entry name" value="Glutaredoxin"/>
    <property type="match status" value="1"/>
</dbReference>
<dbReference type="InParanoid" id="E4ZSQ9"/>
<accession>E4ZSQ9</accession>
<evidence type="ECO:0000256" key="1">
    <source>
        <dbReference type="SAM" id="MobiDB-lite"/>
    </source>
</evidence>
<reference evidence="3" key="1">
    <citation type="journal article" date="2011" name="Nat. Commun.">
        <title>Effector diversification within compartments of the Leptosphaeria maculans genome affected by Repeat-Induced Point mutations.</title>
        <authorList>
            <person name="Rouxel T."/>
            <person name="Grandaubert J."/>
            <person name="Hane J.K."/>
            <person name="Hoede C."/>
            <person name="van de Wouw A.P."/>
            <person name="Couloux A."/>
            <person name="Dominguez V."/>
            <person name="Anthouard V."/>
            <person name="Bally P."/>
            <person name="Bourras S."/>
            <person name="Cozijnsen A.J."/>
            <person name="Ciuffetti L.M."/>
            <person name="Degrave A."/>
            <person name="Dilmaghani A."/>
            <person name="Duret L."/>
            <person name="Fudal I."/>
            <person name="Goodwin S.B."/>
            <person name="Gout L."/>
            <person name="Glaser N."/>
            <person name="Linglin J."/>
            <person name="Kema G.H.J."/>
            <person name="Lapalu N."/>
            <person name="Lawrence C.B."/>
            <person name="May K."/>
            <person name="Meyer M."/>
            <person name="Ollivier B."/>
            <person name="Poulain J."/>
            <person name="Schoch C.L."/>
            <person name="Simon A."/>
            <person name="Spatafora J.W."/>
            <person name="Stachowiak A."/>
            <person name="Turgeon B.G."/>
            <person name="Tyler B.M."/>
            <person name="Vincent D."/>
            <person name="Weissenbach J."/>
            <person name="Amselem J."/>
            <person name="Quesneville H."/>
            <person name="Oliver R.P."/>
            <person name="Wincker P."/>
            <person name="Balesdent M.-H."/>
            <person name="Howlett B.J."/>
        </authorList>
    </citation>
    <scope>NUCLEOTIDE SEQUENCE [LARGE SCALE GENOMIC DNA]</scope>
    <source>
        <strain evidence="3">JN3 / isolate v23.1.3 / race Av1-4-5-6-7-8</strain>
    </source>
</reference>
<proteinExistence type="predicted"/>
<evidence type="ECO:0000313" key="2">
    <source>
        <dbReference type="EMBL" id="CBX94439.1"/>
    </source>
</evidence>
<protein>
    <submittedName>
        <fullName evidence="2">Predicted protein</fullName>
    </submittedName>
</protein>
<gene>
    <name evidence="2" type="ORF">LEMA_P122030.1</name>
</gene>
<keyword evidence="3" id="KW-1185">Reference proteome</keyword>
<dbReference type="Proteomes" id="UP000002668">
    <property type="component" value="Genome"/>
</dbReference>
<dbReference type="EMBL" id="FP929122">
    <property type="protein sequence ID" value="CBX94439.1"/>
    <property type="molecule type" value="Genomic_DNA"/>
</dbReference>